<reference evidence="1" key="1">
    <citation type="journal article" date="2015" name="Nature">
        <title>Complex archaea that bridge the gap between prokaryotes and eukaryotes.</title>
        <authorList>
            <person name="Spang A."/>
            <person name="Saw J.H."/>
            <person name="Jorgensen S.L."/>
            <person name="Zaremba-Niedzwiedzka K."/>
            <person name="Martijn J."/>
            <person name="Lind A.E."/>
            <person name="van Eijk R."/>
            <person name="Schleper C."/>
            <person name="Guy L."/>
            <person name="Ettema T.J."/>
        </authorList>
    </citation>
    <scope>NUCLEOTIDE SEQUENCE</scope>
</reference>
<evidence type="ECO:0000313" key="1">
    <source>
        <dbReference type="EMBL" id="KKL12138.1"/>
    </source>
</evidence>
<protein>
    <submittedName>
        <fullName evidence="1">Uncharacterized protein</fullName>
    </submittedName>
</protein>
<accession>A0A0F9DJE2</accession>
<dbReference type="AlphaFoldDB" id="A0A0F9DJE2"/>
<sequence>MIRRRVLENWGWYSNVVITVRESGVITARYGMHNLITTVGLSLARDAILGTDSFEITEVAIGDVNTAPTVGDTALGNERLRIEIIDKSILDADTALTTAYVAPFEANTWTTEEIGWFGGPLTTY</sequence>
<gene>
    <name evidence="1" type="ORF">LCGC14_2538760</name>
</gene>
<comment type="caution">
    <text evidence="1">The sequence shown here is derived from an EMBL/GenBank/DDBJ whole genome shotgun (WGS) entry which is preliminary data.</text>
</comment>
<dbReference type="EMBL" id="LAZR01041377">
    <property type="protein sequence ID" value="KKL12138.1"/>
    <property type="molecule type" value="Genomic_DNA"/>
</dbReference>
<organism evidence="1">
    <name type="scientific">marine sediment metagenome</name>
    <dbReference type="NCBI Taxonomy" id="412755"/>
    <lineage>
        <taxon>unclassified sequences</taxon>
        <taxon>metagenomes</taxon>
        <taxon>ecological metagenomes</taxon>
    </lineage>
</organism>
<proteinExistence type="predicted"/>
<name>A0A0F9DJE2_9ZZZZ</name>